<dbReference type="NCBIfam" id="NF033564">
    <property type="entry name" value="transpos_ISAs1"/>
    <property type="match status" value="1"/>
</dbReference>
<feature type="domain" description="H repeat-associated protein N-terminal" evidence="2">
    <location>
        <begin position="9"/>
        <end position="95"/>
    </location>
</feature>
<keyword evidence="4" id="KW-1185">Reference proteome</keyword>
<gene>
    <name evidence="3" type="ordered locus">ACMV_P3_00330</name>
</gene>
<evidence type="ECO:0000313" key="4">
    <source>
        <dbReference type="Proteomes" id="UP000007100"/>
    </source>
</evidence>
<dbReference type="HOGENOM" id="CLU_766441_0_0_5"/>
<keyword evidence="3" id="KW-0614">Plasmid</keyword>
<evidence type="ECO:0000313" key="3">
    <source>
        <dbReference type="EMBL" id="BAJ83182.1"/>
    </source>
</evidence>
<geneLocation type="plasmid" evidence="3 4">
    <name>pACMV3</name>
</geneLocation>
<feature type="compositionally biased region" description="Basic residues" evidence="1">
    <location>
        <begin position="241"/>
        <end position="278"/>
    </location>
</feature>
<feature type="region of interest" description="Disordered" evidence="1">
    <location>
        <begin position="186"/>
        <end position="288"/>
    </location>
</feature>
<dbReference type="AlphaFoldDB" id="F0J7W5"/>
<feature type="region of interest" description="Disordered" evidence="1">
    <location>
        <begin position="300"/>
        <end position="339"/>
    </location>
</feature>
<dbReference type="Pfam" id="PF13808">
    <property type="entry name" value="DDE_Tnp_1_assoc"/>
    <property type="match status" value="1"/>
</dbReference>
<feature type="compositionally biased region" description="Basic residues" evidence="1">
    <location>
        <begin position="215"/>
        <end position="229"/>
    </location>
</feature>
<dbReference type="PANTHER" id="PTHR30298:SF0">
    <property type="entry name" value="PROTEIN YBFL-RELATED"/>
    <property type="match status" value="1"/>
</dbReference>
<dbReference type="InterPro" id="IPR051698">
    <property type="entry name" value="Transposase_11-like"/>
</dbReference>
<name>F0J7W5_ACIMA</name>
<dbReference type="Proteomes" id="UP000007100">
    <property type="component" value="Plasmid pACMV3"/>
</dbReference>
<organism evidence="3 4">
    <name type="scientific">Acidiphilium multivorum (strain DSM 11245 / JCM 8867 / NBRC 100883 / AIU 301)</name>
    <dbReference type="NCBI Taxonomy" id="926570"/>
    <lineage>
        <taxon>Bacteria</taxon>
        <taxon>Pseudomonadati</taxon>
        <taxon>Pseudomonadota</taxon>
        <taxon>Alphaproteobacteria</taxon>
        <taxon>Acetobacterales</taxon>
        <taxon>Acidocellaceae</taxon>
        <taxon>Acidiphilium</taxon>
    </lineage>
</organism>
<dbReference type="EMBL" id="AP012038">
    <property type="protein sequence ID" value="BAJ83182.1"/>
    <property type="molecule type" value="Genomic_DNA"/>
</dbReference>
<dbReference type="OrthoDB" id="8001376at2"/>
<accession>F0J7W5</accession>
<dbReference type="InterPro" id="IPR032806">
    <property type="entry name" value="YbfD_N"/>
</dbReference>
<evidence type="ECO:0000256" key="1">
    <source>
        <dbReference type="SAM" id="MobiDB-lite"/>
    </source>
</evidence>
<evidence type="ECO:0000259" key="2">
    <source>
        <dbReference type="Pfam" id="PF13808"/>
    </source>
</evidence>
<reference evidence="3 4" key="1">
    <citation type="submission" date="2010-12" db="EMBL/GenBank/DDBJ databases">
        <title>Whole genome sequence of Acidiphilium multivorum AIU301.</title>
        <authorList>
            <person name="Narita-Yamada S."/>
            <person name="Nakamura S."/>
            <person name="Ito N."/>
            <person name="Takarada H."/>
            <person name="Katano Y."/>
            <person name="Nakazawa H."/>
            <person name="Hosoyama A."/>
            <person name="Yamada R."/>
            <person name="Fujita N."/>
        </authorList>
    </citation>
    <scope>NUCLEOTIDE SEQUENCE [LARGE SCALE GENOMIC DNA]</scope>
    <source>
        <strain evidence="4">DSM 11245 / JCM 8867 / AIU301</strain>
        <plasmid evidence="3 4">pACMV3</plasmid>
    </source>
</reference>
<sequence length="361" mass="40990">MVAFSSLLDILAEVPDPRRAEGKLYKLPHVLLFSILAIISGSNSYRGIVTFIDVHRRRLNRSFGLKWRRAPSHTAIRYILQGLDPAAVEAAFRRHAAQLQAARAKPGTASIALHGKTLRGSFDRFHDRTAAHVLSAFATDTRLVLAHVDIGEKSSEIPAAQALLAEMGIAEDAIVTLDALHCQKSLQRRPDRQHPPHRPGQGQSTDVETGDPPYRRHHSGRARNRHTQSRNRAAQAGTRYHLLRRQHLAHRRHRRKGHPRTLGHRKFLPLCPRRHLRRGSIPDPNQPWRHRPIAQLRLQHPDEQQSQRQHPQPGPLPRSSRRTRSPSRPHYYPKALNSPAENPIHVTVTLNLAYPVVTHTH</sequence>
<protein>
    <recommendedName>
        <fullName evidence="2">H repeat-associated protein N-terminal domain-containing protein</fullName>
    </recommendedName>
</protein>
<dbReference type="PANTHER" id="PTHR30298">
    <property type="entry name" value="H REPEAT-ASSOCIATED PREDICTED TRANSPOSASE"/>
    <property type="match status" value="1"/>
</dbReference>
<dbReference type="InterPro" id="IPR047647">
    <property type="entry name" value="ISAs1_transpos"/>
</dbReference>
<proteinExistence type="predicted"/>
<dbReference type="KEGG" id="amv:ACMV_P3_00330"/>